<evidence type="ECO:0008006" key="4">
    <source>
        <dbReference type="Google" id="ProtNLM"/>
    </source>
</evidence>
<sequence length="125" mass="12801">MASSHIAALTAALTCAAASITLAPHASAVCYSADCVPNVPRNVVEGTPCKPGKYFNYGLGPTGATFVCNRVGVWTPAGPLVGIHNVAMDCPEQSLSAQGSDGVAFVCTDMGGGHLRWAHRIDTAE</sequence>
<gene>
    <name evidence="2" type="ORF">AU192_11110</name>
</gene>
<name>A0A117JM62_9MYCO</name>
<dbReference type="Proteomes" id="UP000053707">
    <property type="component" value="Unassembled WGS sequence"/>
</dbReference>
<evidence type="ECO:0000313" key="2">
    <source>
        <dbReference type="EMBL" id="KUI21003.1"/>
    </source>
</evidence>
<evidence type="ECO:0000256" key="1">
    <source>
        <dbReference type="SAM" id="SignalP"/>
    </source>
</evidence>
<dbReference type="RefSeq" id="WP_064393803.1">
    <property type="nucleotide sequence ID" value="NZ_LQIR01000001.1"/>
</dbReference>
<keyword evidence="3" id="KW-1185">Reference proteome</keyword>
<reference evidence="2 3" key="1">
    <citation type="submission" date="2016-01" db="EMBL/GenBank/DDBJ databases">
        <authorList>
            <consortium name="TB Trials Study Group"/>
            <person name="Sutton G."/>
            <person name="Brinkac L."/>
            <person name="Sanka R."/>
            <person name="Adams M."/>
            <person name="Lau E.L."/>
            <person name="Macaden R."/>
            <person name="Grewal H.M.S."/>
        </authorList>
    </citation>
    <scope>NUCLEOTIDE SEQUENCE [LARGE SCALE GENOMIC DNA]</scope>
    <source>
        <strain evidence="2 3">IS-1744</strain>
    </source>
</reference>
<comment type="caution">
    <text evidence="2">The sequence shown here is derived from an EMBL/GenBank/DDBJ whole genome shotgun (WGS) entry which is preliminary data.</text>
</comment>
<protein>
    <recommendedName>
        <fullName evidence="4">Secreted protein</fullName>
    </recommendedName>
</protein>
<feature type="chain" id="PRO_5007149546" description="Secreted protein" evidence="1">
    <location>
        <begin position="29"/>
        <end position="125"/>
    </location>
</feature>
<dbReference type="AlphaFoldDB" id="A0A117JM62"/>
<evidence type="ECO:0000313" key="3">
    <source>
        <dbReference type="Proteomes" id="UP000053707"/>
    </source>
</evidence>
<proteinExistence type="predicted"/>
<feature type="signal peptide" evidence="1">
    <location>
        <begin position="1"/>
        <end position="28"/>
    </location>
</feature>
<dbReference type="EMBL" id="LQIR01000001">
    <property type="protein sequence ID" value="KUI21003.1"/>
    <property type="molecule type" value="Genomic_DNA"/>
</dbReference>
<keyword evidence="1" id="KW-0732">Signal</keyword>
<organism evidence="2 3">
    <name type="scientific">Mycobacterium lehmannii</name>
    <dbReference type="NCBI Taxonomy" id="2048550"/>
    <lineage>
        <taxon>Bacteria</taxon>
        <taxon>Bacillati</taxon>
        <taxon>Actinomycetota</taxon>
        <taxon>Actinomycetes</taxon>
        <taxon>Mycobacteriales</taxon>
        <taxon>Mycobacteriaceae</taxon>
        <taxon>Mycobacterium</taxon>
    </lineage>
</organism>
<accession>A0A117JM62</accession>